<reference evidence="2 3" key="1">
    <citation type="submission" date="2016-11" db="EMBL/GenBank/DDBJ databases">
        <authorList>
            <person name="Jaros S."/>
            <person name="Januszkiewicz K."/>
            <person name="Wedrychowicz H."/>
        </authorList>
    </citation>
    <scope>NUCLEOTIDE SEQUENCE [LARGE SCALE GENOMIC DNA]</scope>
    <source>
        <strain evidence="2 3">DSM 17459</strain>
    </source>
</reference>
<dbReference type="Proteomes" id="UP000184245">
    <property type="component" value="Unassembled WGS sequence"/>
</dbReference>
<evidence type="ECO:0000256" key="1">
    <source>
        <dbReference type="SAM" id="Phobius"/>
    </source>
</evidence>
<dbReference type="EMBL" id="FQVI01000012">
    <property type="protein sequence ID" value="SHF07369.1"/>
    <property type="molecule type" value="Genomic_DNA"/>
</dbReference>
<dbReference type="OrthoDB" id="9910120at2"/>
<name>A0A1M4YNI4_9CLOT</name>
<keyword evidence="3" id="KW-1185">Reference proteome</keyword>
<feature type="transmembrane region" description="Helical" evidence="1">
    <location>
        <begin position="47"/>
        <end position="65"/>
    </location>
</feature>
<feature type="transmembrane region" description="Helical" evidence="1">
    <location>
        <begin position="7"/>
        <end position="27"/>
    </location>
</feature>
<keyword evidence="1" id="KW-1133">Transmembrane helix</keyword>
<sequence>MKWFLKTAAVLGSIACLTWGSVLVIFARNSEVSQQTVTSMSSAVDPNLAIVAAGLAALAGIIVYARRNRIKEKG</sequence>
<dbReference type="RefSeq" id="WP_072852094.1">
    <property type="nucleotide sequence ID" value="NZ_FQVI01000012.1"/>
</dbReference>
<keyword evidence="1" id="KW-0812">Transmembrane</keyword>
<evidence type="ECO:0000313" key="2">
    <source>
        <dbReference type="EMBL" id="SHF07369.1"/>
    </source>
</evidence>
<proteinExistence type="predicted"/>
<evidence type="ECO:0000313" key="3">
    <source>
        <dbReference type="Proteomes" id="UP000184245"/>
    </source>
</evidence>
<organism evidence="2 3">
    <name type="scientific">Lactonifactor longoviformis DSM 17459</name>
    <dbReference type="NCBI Taxonomy" id="1122155"/>
    <lineage>
        <taxon>Bacteria</taxon>
        <taxon>Bacillati</taxon>
        <taxon>Bacillota</taxon>
        <taxon>Clostridia</taxon>
        <taxon>Eubacteriales</taxon>
        <taxon>Clostridiaceae</taxon>
        <taxon>Lactonifactor</taxon>
    </lineage>
</organism>
<protein>
    <submittedName>
        <fullName evidence="2">Uncharacterized protein</fullName>
    </submittedName>
</protein>
<keyword evidence="1" id="KW-0472">Membrane</keyword>
<dbReference type="AlphaFoldDB" id="A0A1M4YNI4"/>
<accession>A0A1M4YNI4</accession>
<gene>
    <name evidence="2" type="ORF">SAMN02745158_02432</name>
</gene>